<feature type="transmembrane region" description="Helical" evidence="2">
    <location>
        <begin position="205"/>
        <end position="227"/>
    </location>
</feature>
<keyword evidence="2" id="KW-0472">Membrane</keyword>
<name>A0A9N8V5A4_9GLOM</name>
<evidence type="ECO:0000256" key="2">
    <source>
        <dbReference type="SAM" id="Phobius"/>
    </source>
</evidence>
<feature type="compositionally biased region" description="Polar residues" evidence="1">
    <location>
        <begin position="1"/>
        <end position="11"/>
    </location>
</feature>
<dbReference type="Proteomes" id="UP000789342">
    <property type="component" value="Unassembled WGS sequence"/>
</dbReference>
<feature type="region of interest" description="Disordered" evidence="1">
    <location>
        <begin position="1"/>
        <end position="38"/>
    </location>
</feature>
<dbReference type="AlphaFoldDB" id="A0A9N8V5A4"/>
<reference evidence="3" key="1">
    <citation type="submission" date="2021-06" db="EMBL/GenBank/DDBJ databases">
        <authorList>
            <person name="Kallberg Y."/>
            <person name="Tangrot J."/>
            <person name="Rosling A."/>
        </authorList>
    </citation>
    <scope>NUCLEOTIDE SEQUENCE</scope>
    <source>
        <strain evidence="3">CL551</strain>
    </source>
</reference>
<gene>
    <name evidence="3" type="ORF">AMORRO_LOCUS416</name>
</gene>
<sequence length="261" mass="30104">MTTSIRSSLFPSETKGGIGPSKKYLEKPRRKSTSDVGTQTIKDNVKEPNLCSEEGCSTMCQSLFKRSKRIFDILIYFRLALALTLYILILVDVIHILTRVINAEFTLFTLFSHPKRLANFPRAIKIYRASRKRNQQLGEDYPLDVKEAQKRVGRAYDWYIYEGDKAFICPPAKLLIVLTFWNIGSFLQYGICAILWFITQQYRPVVIYAALDLFSFLCEVAPIPLVVSQSRRAILARRYAVFEAGRTRLLPHSRYRRSMGI</sequence>
<protein>
    <submittedName>
        <fullName evidence="3">16366_t:CDS:1</fullName>
    </submittedName>
</protein>
<evidence type="ECO:0000313" key="3">
    <source>
        <dbReference type="EMBL" id="CAG8442854.1"/>
    </source>
</evidence>
<feature type="transmembrane region" description="Helical" evidence="2">
    <location>
        <begin position="174"/>
        <end position="199"/>
    </location>
</feature>
<organism evidence="3 4">
    <name type="scientific">Acaulospora morrowiae</name>
    <dbReference type="NCBI Taxonomy" id="94023"/>
    <lineage>
        <taxon>Eukaryota</taxon>
        <taxon>Fungi</taxon>
        <taxon>Fungi incertae sedis</taxon>
        <taxon>Mucoromycota</taxon>
        <taxon>Glomeromycotina</taxon>
        <taxon>Glomeromycetes</taxon>
        <taxon>Diversisporales</taxon>
        <taxon>Acaulosporaceae</taxon>
        <taxon>Acaulospora</taxon>
    </lineage>
</organism>
<proteinExistence type="predicted"/>
<evidence type="ECO:0000313" key="4">
    <source>
        <dbReference type="Proteomes" id="UP000789342"/>
    </source>
</evidence>
<keyword evidence="4" id="KW-1185">Reference proteome</keyword>
<dbReference type="OrthoDB" id="6407410at2759"/>
<keyword evidence="2" id="KW-1133">Transmembrane helix</keyword>
<evidence type="ECO:0000256" key="1">
    <source>
        <dbReference type="SAM" id="MobiDB-lite"/>
    </source>
</evidence>
<dbReference type="EMBL" id="CAJVPV010000104">
    <property type="protein sequence ID" value="CAG8442854.1"/>
    <property type="molecule type" value="Genomic_DNA"/>
</dbReference>
<feature type="transmembrane region" description="Helical" evidence="2">
    <location>
        <begin position="73"/>
        <end position="97"/>
    </location>
</feature>
<comment type="caution">
    <text evidence="3">The sequence shown here is derived from an EMBL/GenBank/DDBJ whole genome shotgun (WGS) entry which is preliminary data.</text>
</comment>
<accession>A0A9N8V5A4</accession>
<keyword evidence="2" id="KW-0812">Transmembrane</keyword>